<proteinExistence type="predicted"/>
<protein>
    <recommendedName>
        <fullName evidence="3">NAD(P)-binding protein</fullName>
    </recommendedName>
</protein>
<dbReference type="STRING" id="1314674.A0A0D7BNH4"/>
<dbReference type="InterPro" id="IPR036291">
    <property type="entry name" value="NAD(P)-bd_dom_sf"/>
</dbReference>
<organism evidence="1 2">
    <name type="scientific">Cylindrobasidium torrendii FP15055 ss-10</name>
    <dbReference type="NCBI Taxonomy" id="1314674"/>
    <lineage>
        <taxon>Eukaryota</taxon>
        <taxon>Fungi</taxon>
        <taxon>Dikarya</taxon>
        <taxon>Basidiomycota</taxon>
        <taxon>Agaricomycotina</taxon>
        <taxon>Agaricomycetes</taxon>
        <taxon>Agaricomycetidae</taxon>
        <taxon>Agaricales</taxon>
        <taxon>Marasmiineae</taxon>
        <taxon>Physalacriaceae</taxon>
        <taxon>Cylindrobasidium</taxon>
    </lineage>
</organism>
<gene>
    <name evidence="1" type="ORF">CYLTODRAFT_389922</name>
</gene>
<evidence type="ECO:0000313" key="1">
    <source>
        <dbReference type="EMBL" id="KIY71725.1"/>
    </source>
</evidence>
<dbReference type="EMBL" id="KN880451">
    <property type="protein sequence ID" value="KIY71725.1"/>
    <property type="molecule type" value="Genomic_DNA"/>
</dbReference>
<dbReference type="AlphaFoldDB" id="A0A0D7BNH4"/>
<dbReference type="SUPFAM" id="SSF51735">
    <property type="entry name" value="NAD(P)-binding Rossmann-fold domains"/>
    <property type="match status" value="1"/>
</dbReference>
<dbReference type="Gene3D" id="3.40.50.720">
    <property type="entry name" value="NAD(P)-binding Rossmann-like Domain"/>
    <property type="match status" value="1"/>
</dbReference>
<evidence type="ECO:0000313" key="2">
    <source>
        <dbReference type="Proteomes" id="UP000054007"/>
    </source>
</evidence>
<evidence type="ECO:0008006" key="3">
    <source>
        <dbReference type="Google" id="ProtNLM"/>
    </source>
</evidence>
<dbReference type="PANTHER" id="PTHR48079:SF6">
    <property type="entry name" value="NAD(P)-BINDING DOMAIN-CONTAINING PROTEIN-RELATED"/>
    <property type="match status" value="1"/>
</dbReference>
<dbReference type="InterPro" id="IPR051783">
    <property type="entry name" value="NAD(P)-dependent_oxidoreduct"/>
</dbReference>
<dbReference type="GO" id="GO:0005737">
    <property type="term" value="C:cytoplasm"/>
    <property type="evidence" value="ECO:0007669"/>
    <property type="project" value="TreeGrafter"/>
</dbReference>
<keyword evidence="2" id="KW-1185">Reference proteome</keyword>
<dbReference type="OrthoDB" id="2130169at2759"/>
<accession>A0A0D7BNH4</accession>
<sequence>MLDLLDHPKSASFEISALVRSAEKLGKLDALKLGVRTVEGSATDFGVLKANTEDVDIVIDAFDSDNMEGVKALLGALKANFEVTKRKVKLVHFSGCAIVVDKSVGKYKSDVVTDDADTAAMAAIPDDAPHRNVDLEVLKAHAEGYIDSYIIIPGALYGDVDNVLSKSGIQRANKPVSVAHIAPVVGLGVPATVGGGFNIWPFVHFEDVVSLTRTVFDNLDVAPKGTEGYYFAETVEADMRFLAHAAIEAVRGQPPSPTEERALTEDEEKAFFPGQWYTFIGVLAANCRCKGSRGRTLGWKPAHESLDELKEDLKGIALSLKK</sequence>
<dbReference type="GO" id="GO:0004029">
    <property type="term" value="F:aldehyde dehydrogenase (NAD+) activity"/>
    <property type="evidence" value="ECO:0007669"/>
    <property type="project" value="TreeGrafter"/>
</dbReference>
<dbReference type="PANTHER" id="PTHR48079">
    <property type="entry name" value="PROTEIN YEEZ"/>
    <property type="match status" value="1"/>
</dbReference>
<dbReference type="Proteomes" id="UP000054007">
    <property type="component" value="Unassembled WGS sequence"/>
</dbReference>
<name>A0A0D7BNH4_9AGAR</name>
<reference evidence="1 2" key="1">
    <citation type="journal article" date="2015" name="Fungal Genet. Biol.">
        <title>Evolution of novel wood decay mechanisms in Agaricales revealed by the genome sequences of Fistulina hepatica and Cylindrobasidium torrendii.</title>
        <authorList>
            <person name="Floudas D."/>
            <person name="Held B.W."/>
            <person name="Riley R."/>
            <person name="Nagy L.G."/>
            <person name="Koehler G."/>
            <person name="Ransdell A.S."/>
            <person name="Younus H."/>
            <person name="Chow J."/>
            <person name="Chiniquy J."/>
            <person name="Lipzen A."/>
            <person name="Tritt A."/>
            <person name="Sun H."/>
            <person name="Haridas S."/>
            <person name="LaButti K."/>
            <person name="Ohm R.A."/>
            <person name="Kues U."/>
            <person name="Blanchette R.A."/>
            <person name="Grigoriev I.V."/>
            <person name="Minto R.E."/>
            <person name="Hibbett D.S."/>
        </authorList>
    </citation>
    <scope>NUCLEOTIDE SEQUENCE [LARGE SCALE GENOMIC DNA]</scope>
    <source>
        <strain evidence="1 2">FP15055 ss-10</strain>
    </source>
</reference>